<dbReference type="InterPro" id="IPR036390">
    <property type="entry name" value="WH_DNA-bd_sf"/>
</dbReference>
<dbReference type="GO" id="GO:0003677">
    <property type="term" value="F:DNA binding"/>
    <property type="evidence" value="ECO:0007669"/>
    <property type="project" value="UniProtKB-KW"/>
</dbReference>
<keyword evidence="7" id="KW-1185">Reference proteome</keyword>
<keyword evidence="4" id="KW-0804">Transcription</keyword>
<evidence type="ECO:0000313" key="6">
    <source>
        <dbReference type="EMBL" id="MBP1963131.1"/>
    </source>
</evidence>
<comment type="similarity">
    <text evidence="1">Belongs to the LysR transcriptional regulatory family.</text>
</comment>
<accession>A0ABS4HXR8</accession>
<dbReference type="Pfam" id="PF00126">
    <property type="entry name" value="HTH_1"/>
    <property type="match status" value="1"/>
</dbReference>
<feature type="domain" description="HTH lysR-type" evidence="5">
    <location>
        <begin position="1"/>
        <end position="58"/>
    </location>
</feature>
<protein>
    <submittedName>
        <fullName evidence="6">DNA-binding transcriptional LysR family regulator</fullName>
    </submittedName>
</protein>
<organism evidence="6 7">
    <name type="scientific">Paenibacillus aceris</name>
    <dbReference type="NCBI Taxonomy" id="869555"/>
    <lineage>
        <taxon>Bacteria</taxon>
        <taxon>Bacillati</taxon>
        <taxon>Bacillota</taxon>
        <taxon>Bacilli</taxon>
        <taxon>Bacillales</taxon>
        <taxon>Paenibacillaceae</taxon>
        <taxon>Paenibacillus</taxon>
    </lineage>
</organism>
<reference evidence="6 7" key="1">
    <citation type="submission" date="2021-03" db="EMBL/GenBank/DDBJ databases">
        <title>Genomic Encyclopedia of Type Strains, Phase IV (KMG-IV): sequencing the most valuable type-strain genomes for metagenomic binning, comparative biology and taxonomic classification.</title>
        <authorList>
            <person name="Goeker M."/>
        </authorList>
    </citation>
    <scope>NUCLEOTIDE SEQUENCE [LARGE SCALE GENOMIC DNA]</scope>
    <source>
        <strain evidence="6 7">DSM 24950</strain>
    </source>
</reference>
<keyword evidence="2" id="KW-0805">Transcription regulation</keyword>
<dbReference type="InterPro" id="IPR050950">
    <property type="entry name" value="HTH-type_LysR_regulators"/>
</dbReference>
<evidence type="ECO:0000256" key="4">
    <source>
        <dbReference type="ARBA" id="ARBA00023163"/>
    </source>
</evidence>
<dbReference type="Proteomes" id="UP001519344">
    <property type="component" value="Unassembled WGS sequence"/>
</dbReference>
<sequence>MNIDQLNYVIEVAKTKSLSAASHNLHVTQSAISQSIANLEAELGIQLFNRSRSGAIPTQEGQSVIRKALEVVSKVQEMKDEALHWSETHQAELRVAALPHTMSSLIRTVSSFKNDYPNVTIRIIESGSEEIIEAIRKNKVDIGLIGISKEANNKETGLAFEALWEGKFVLGVGRNCALSSRNSVTPVEMQRHSFALYDEEHIVEFVNKFIADYGPLHILFTSNNPHAVATALRENLAVTIGYDFSFIDSPYIMSRELVLLEIELMKQEPILLGWAYSETNKGSRISKVFIQRFLNEFQIRNIK</sequence>
<dbReference type="PRINTS" id="PR00039">
    <property type="entry name" value="HTHLYSR"/>
</dbReference>
<comment type="caution">
    <text evidence="6">The sequence shown here is derived from an EMBL/GenBank/DDBJ whole genome shotgun (WGS) entry which is preliminary data.</text>
</comment>
<proteinExistence type="inferred from homology"/>
<dbReference type="PANTHER" id="PTHR30419">
    <property type="entry name" value="HTH-TYPE TRANSCRIPTIONAL REGULATOR YBHD"/>
    <property type="match status" value="1"/>
</dbReference>
<dbReference type="PANTHER" id="PTHR30419:SF8">
    <property type="entry name" value="NITROGEN ASSIMILATION TRANSCRIPTIONAL ACTIVATOR-RELATED"/>
    <property type="match status" value="1"/>
</dbReference>
<dbReference type="PROSITE" id="PS50931">
    <property type="entry name" value="HTH_LYSR"/>
    <property type="match status" value="1"/>
</dbReference>
<dbReference type="Gene3D" id="3.40.190.290">
    <property type="match status" value="1"/>
</dbReference>
<gene>
    <name evidence="6" type="ORF">J2Z65_002347</name>
</gene>
<dbReference type="SUPFAM" id="SSF53850">
    <property type="entry name" value="Periplasmic binding protein-like II"/>
    <property type="match status" value="1"/>
</dbReference>
<dbReference type="Gene3D" id="1.10.10.10">
    <property type="entry name" value="Winged helix-like DNA-binding domain superfamily/Winged helix DNA-binding domain"/>
    <property type="match status" value="1"/>
</dbReference>
<dbReference type="Pfam" id="PF03466">
    <property type="entry name" value="LysR_substrate"/>
    <property type="match status" value="1"/>
</dbReference>
<dbReference type="InterPro" id="IPR005119">
    <property type="entry name" value="LysR_subst-bd"/>
</dbReference>
<dbReference type="RefSeq" id="WP_167066426.1">
    <property type="nucleotide sequence ID" value="NZ_JAAOZR010000045.1"/>
</dbReference>
<dbReference type="InterPro" id="IPR036388">
    <property type="entry name" value="WH-like_DNA-bd_sf"/>
</dbReference>
<name>A0ABS4HXR8_9BACL</name>
<evidence type="ECO:0000259" key="5">
    <source>
        <dbReference type="PROSITE" id="PS50931"/>
    </source>
</evidence>
<keyword evidence="3 6" id="KW-0238">DNA-binding</keyword>
<evidence type="ECO:0000256" key="2">
    <source>
        <dbReference type="ARBA" id="ARBA00023015"/>
    </source>
</evidence>
<dbReference type="InterPro" id="IPR000847">
    <property type="entry name" value="LysR_HTH_N"/>
</dbReference>
<evidence type="ECO:0000313" key="7">
    <source>
        <dbReference type="Proteomes" id="UP001519344"/>
    </source>
</evidence>
<evidence type="ECO:0000256" key="1">
    <source>
        <dbReference type="ARBA" id="ARBA00009437"/>
    </source>
</evidence>
<evidence type="ECO:0000256" key="3">
    <source>
        <dbReference type="ARBA" id="ARBA00023125"/>
    </source>
</evidence>
<dbReference type="CDD" id="cd05466">
    <property type="entry name" value="PBP2_LTTR_substrate"/>
    <property type="match status" value="1"/>
</dbReference>
<dbReference type="SUPFAM" id="SSF46785">
    <property type="entry name" value="Winged helix' DNA-binding domain"/>
    <property type="match status" value="1"/>
</dbReference>
<dbReference type="EMBL" id="JAGGKV010000005">
    <property type="protein sequence ID" value="MBP1963131.1"/>
    <property type="molecule type" value="Genomic_DNA"/>
</dbReference>